<evidence type="ECO:0000256" key="10">
    <source>
        <dbReference type="SAM" id="MobiDB-lite"/>
    </source>
</evidence>
<dbReference type="FunFam" id="1.10.472.30:FF:000004">
    <property type="entry name" value="SPOC domain containing 1"/>
    <property type="match status" value="1"/>
</dbReference>
<feature type="compositionally biased region" description="Basic and acidic residues" evidence="10">
    <location>
        <begin position="460"/>
        <end position="495"/>
    </location>
</feature>
<dbReference type="GO" id="GO:0031047">
    <property type="term" value="P:regulatory ncRNA-mediated gene silencing"/>
    <property type="evidence" value="ECO:0007669"/>
    <property type="project" value="UniProtKB-KW"/>
</dbReference>
<comment type="caution">
    <text evidence="12">The sequence shown here is derived from an EMBL/GenBank/DDBJ whole genome shotgun (WGS) entry which is preliminary data.</text>
</comment>
<feature type="compositionally biased region" description="Low complexity" evidence="10">
    <location>
        <begin position="1164"/>
        <end position="1179"/>
    </location>
</feature>
<feature type="region of interest" description="Disordered" evidence="10">
    <location>
        <begin position="1026"/>
        <end position="1107"/>
    </location>
</feature>
<keyword evidence="3" id="KW-0158">Chromosome</keyword>
<evidence type="ECO:0000256" key="7">
    <source>
        <dbReference type="ARBA" id="ARBA00023242"/>
    </source>
</evidence>
<evidence type="ECO:0000313" key="13">
    <source>
        <dbReference type="Proteomes" id="UP000700334"/>
    </source>
</evidence>
<dbReference type="GO" id="GO:0007283">
    <property type="term" value="P:spermatogenesis"/>
    <property type="evidence" value="ECO:0007669"/>
    <property type="project" value="UniProtKB-KW"/>
</dbReference>
<feature type="compositionally biased region" description="Polar residues" evidence="10">
    <location>
        <begin position="388"/>
        <end position="397"/>
    </location>
</feature>
<feature type="compositionally biased region" description="Low complexity" evidence="10">
    <location>
        <begin position="1030"/>
        <end position="1041"/>
    </location>
</feature>
<evidence type="ECO:0000259" key="11">
    <source>
        <dbReference type="PROSITE" id="PS51321"/>
    </source>
</evidence>
<accession>A0A8J5ZLX9</accession>
<feature type="region of interest" description="Disordered" evidence="10">
    <location>
        <begin position="813"/>
        <end position="850"/>
    </location>
</feature>
<dbReference type="GO" id="GO:0030154">
    <property type="term" value="P:cell differentiation"/>
    <property type="evidence" value="ECO:0007669"/>
    <property type="project" value="UniProtKB-KW"/>
</dbReference>
<feature type="region of interest" description="Disordered" evidence="10">
    <location>
        <begin position="387"/>
        <end position="499"/>
    </location>
</feature>
<proteinExistence type="predicted"/>
<feature type="region of interest" description="Disordered" evidence="10">
    <location>
        <begin position="1138"/>
        <end position="1195"/>
    </location>
</feature>
<feature type="region of interest" description="Disordered" evidence="10">
    <location>
        <begin position="341"/>
        <end position="366"/>
    </location>
</feature>
<feature type="compositionally biased region" description="Acidic residues" evidence="10">
    <location>
        <begin position="564"/>
        <end position="577"/>
    </location>
</feature>
<keyword evidence="4" id="KW-0221">Differentiation</keyword>
<dbReference type="InterPro" id="IPR003618">
    <property type="entry name" value="TFIIS_cen_dom"/>
</dbReference>
<dbReference type="PANTHER" id="PTHR11477">
    <property type="entry name" value="TRANSCRIPTION FACTOR S-II ZINC FINGER DOMAIN-CONTAINING PROTEIN"/>
    <property type="match status" value="1"/>
</dbReference>
<protein>
    <recommendedName>
        <fullName evidence="9">SPOC domain-containing protein 1</fullName>
    </recommendedName>
</protein>
<dbReference type="InterPro" id="IPR036575">
    <property type="entry name" value="TFIIS_cen_dom_sf"/>
</dbReference>
<feature type="compositionally biased region" description="Pro residues" evidence="10">
    <location>
        <begin position="1145"/>
        <end position="1160"/>
    </location>
</feature>
<sequence length="1254" mass="134111">ARSLRNGQGLGVPPGEDAACQVPTGLESSGLALGTACGEGFSLCSQGLSSAVAPAGGQSCLRRGLRNTPAQRTLLLCPDSCELFQGDVGKTSFMSGLALPGTSSEVPVGAGGRKRVLREEAHQSTAVTLRLEPEPQAHLVLPKRQTLEQSQDSAPSREGHIQLPKEATQGRAPAFRRLQIAVQDILAEGWPTNVCGRPVSLPERALLSREGLARDRKVYCLRPRQAREGGGSSPGRSLSREEASQRALPSSGSPVLAGTIKKRRKYEACSEGGEGAGRLSRLGQSPGGDSPWFVAPQPGAGLESLAGLCSPPSPKDPGSGPGDPNGCCVTRAAEAEKLDYLPSAGGGAQPGSPCEPAESPLLDGGEFLMPAAQGSLHSTVLCLEMSGEASTEQQEAGLSTGAGSDHGPFPSHNQELEVEEQQPVSSGSLGHGLVAPADTPISSLEPVGPSGPCRRQRQSHCAEKLKNGPVPHTRDQHTNRSPDDKSQDQPEEGHRVYPKLLGSGPVIHLLGALHPGQAREPQPLKLEALQNMMEANSASPAKRPRRNERSMARGPPGCQRSPEEVEDTTEEAEDTTEEAAPFWPQQEKLPWDVRVRGTVVRALQEVLCSRLRELPDAVPSQEAAEGIATGIEAALFDLTRATNSRYKAKYRSLLFNLRDPRNPDLFLKVVHGAVTPYGLVRMNSIQLAPQELARWRDQEEKRGLEIIEQQQKESCKLPASKLTHKGEVEIPRDTDQTLTLEDVVGFMVSADHSPLARPARSTATTEHEDATGKHERHFLDPNCRICTDWKPACKQSGALQATSRMGDNIFQRVLSPSPVSSPEGPQTTEKPPTEPPNRLQMLAGPTQALPGQPPWEGAVDMFSIKRFRVKAQLVSGQSCQLIMALPEVIRSAGCIPSNTVWELLASICPAQAKDVCVLRLCPQGPRDTQNCRLLYSYLNNKQRHGLAAVQQVGVVLLPLPAFQPLPSRLRPLGGPGLDVTHSSLLLAVLLPKAGLPDTAEFSPLQGKVRKMVSFNKKVEMRCYQPEARRPAALPPRGALQQSQDKGSLAPRGIYTWQRPPRGRGNLWGEPQTWQGPGRGQWPHKPGRCQSWHPYSGAPPGNAQSHNQHLHRASCPHQALLQHLESLVTLSHQLQASLRSPGQGLIPPPPAASARPQPPIHPGILSLLSQPPAAPESSSQGLYSPLGPTEGAGSETAVLGRGGRLWQLANSFLLATCAPQVPSPPPTLVGPDGGGLQAPGELSITANPPADRREQ</sequence>
<feature type="region of interest" description="Disordered" evidence="10">
    <location>
        <begin position="754"/>
        <end position="773"/>
    </location>
</feature>
<dbReference type="SMART" id="SM00510">
    <property type="entry name" value="TFS2M"/>
    <property type="match status" value="1"/>
</dbReference>
<name>A0A8J5ZLX9_GALPY</name>
<keyword evidence="13" id="KW-1185">Reference proteome</keyword>
<dbReference type="PROSITE" id="PS51321">
    <property type="entry name" value="TFIIS_CENTRAL"/>
    <property type="match status" value="1"/>
</dbReference>
<feature type="domain" description="TFIIS central" evidence="11">
    <location>
        <begin position="595"/>
        <end position="715"/>
    </location>
</feature>
<dbReference type="GO" id="GO:0005694">
    <property type="term" value="C:chromosome"/>
    <property type="evidence" value="ECO:0007669"/>
    <property type="project" value="UniProtKB-SubCell"/>
</dbReference>
<evidence type="ECO:0000256" key="3">
    <source>
        <dbReference type="ARBA" id="ARBA00022454"/>
    </source>
</evidence>
<dbReference type="Pfam" id="PF07744">
    <property type="entry name" value="SPOC"/>
    <property type="match status" value="1"/>
</dbReference>
<evidence type="ECO:0000256" key="8">
    <source>
        <dbReference type="ARBA" id="ARBA00059288"/>
    </source>
</evidence>
<dbReference type="Proteomes" id="UP000700334">
    <property type="component" value="Unassembled WGS sequence"/>
</dbReference>
<dbReference type="GO" id="GO:0005634">
    <property type="term" value="C:nucleus"/>
    <property type="evidence" value="ECO:0007669"/>
    <property type="project" value="UniProtKB-SubCell"/>
</dbReference>
<evidence type="ECO:0000256" key="1">
    <source>
        <dbReference type="ARBA" id="ARBA00004123"/>
    </source>
</evidence>
<dbReference type="AlphaFoldDB" id="A0A8J5ZLX9"/>
<dbReference type="Pfam" id="PF07500">
    <property type="entry name" value="TFIIS_M"/>
    <property type="match status" value="1"/>
</dbReference>
<feature type="region of interest" description="Disordered" evidence="10">
    <location>
        <begin position="144"/>
        <end position="170"/>
    </location>
</feature>
<dbReference type="GO" id="GO:0006351">
    <property type="term" value="P:DNA-templated transcription"/>
    <property type="evidence" value="ECO:0007669"/>
    <property type="project" value="InterPro"/>
</dbReference>
<dbReference type="EMBL" id="JAGFMF010012145">
    <property type="protein sequence ID" value="KAG8506879.1"/>
    <property type="molecule type" value="Genomic_DNA"/>
</dbReference>
<dbReference type="Gene3D" id="1.10.472.30">
    <property type="entry name" value="Transcription elongation factor S-II, central domain"/>
    <property type="match status" value="1"/>
</dbReference>
<reference evidence="12" key="1">
    <citation type="journal article" date="2021" name="Evol. Appl.">
        <title>The genome of the Pyrenean desman and the effects of bottlenecks and inbreeding on the genomic landscape of an endangered species.</title>
        <authorList>
            <person name="Escoda L."/>
            <person name="Castresana J."/>
        </authorList>
    </citation>
    <scope>NUCLEOTIDE SEQUENCE</scope>
    <source>
        <strain evidence="12">IBE-C5619</strain>
    </source>
</reference>
<keyword evidence="5" id="KW-0744">Spermatogenesis</keyword>
<evidence type="ECO:0000313" key="12">
    <source>
        <dbReference type="EMBL" id="KAG8506879.1"/>
    </source>
</evidence>
<dbReference type="SUPFAM" id="SSF46942">
    <property type="entry name" value="Elongation factor TFIIS domain 2"/>
    <property type="match status" value="1"/>
</dbReference>
<dbReference type="OrthoDB" id="1884872at2759"/>
<keyword evidence="6" id="KW-0943">RNA-mediated gene silencing</keyword>
<gene>
    <name evidence="12" type="ORF">J0S82_005278</name>
</gene>
<comment type="subcellular location">
    <subcellularLocation>
        <location evidence="2">Chromosome</location>
    </subcellularLocation>
    <subcellularLocation>
        <location evidence="1">Nucleus</location>
    </subcellularLocation>
</comment>
<dbReference type="InterPro" id="IPR012921">
    <property type="entry name" value="SPOC_C"/>
</dbReference>
<comment type="function">
    <text evidence="8">Protein adapter that acts as an essential executor of PIWIL4-piRNA pathway directed transposon DNA methylation and silencing in the male embryonic germ cells. Recruited to young transposons, which are specifically marked with histone H3 trimethylated at both 'Lys-4' and 'Lys-9' (H3K4me3K9me3), via its association with SPIN1 chromatin reader, and associates with the de novo DNA methylation machinery and repressive chromatin remodeling complexes. Following this, PIWIL4 engages with nascent transposable element transcript to direct piRNA-directed DNA methylation. Not required for piRNA biosynthesis.</text>
</comment>
<evidence type="ECO:0000256" key="5">
    <source>
        <dbReference type="ARBA" id="ARBA00022871"/>
    </source>
</evidence>
<feature type="region of interest" description="Disordered" evidence="10">
    <location>
        <begin position="223"/>
        <end position="327"/>
    </location>
</feature>
<organism evidence="12 13">
    <name type="scientific">Galemys pyrenaicus</name>
    <name type="common">Iberian desman</name>
    <name type="synonym">Pyrenean desman</name>
    <dbReference type="NCBI Taxonomy" id="202257"/>
    <lineage>
        <taxon>Eukaryota</taxon>
        <taxon>Metazoa</taxon>
        <taxon>Chordata</taxon>
        <taxon>Craniata</taxon>
        <taxon>Vertebrata</taxon>
        <taxon>Euteleostomi</taxon>
        <taxon>Mammalia</taxon>
        <taxon>Eutheria</taxon>
        <taxon>Laurasiatheria</taxon>
        <taxon>Eulipotyphla</taxon>
        <taxon>Talpidae</taxon>
        <taxon>Galemys</taxon>
    </lineage>
</organism>
<evidence type="ECO:0000256" key="2">
    <source>
        <dbReference type="ARBA" id="ARBA00004286"/>
    </source>
</evidence>
<keyword evidence="7" id="KW-0539">Nucleus</keyword>
<feature type="region of interest" description="Disordered" evidence="10">
    <location>
        <begin position="535"/>
        <end position="582"/>
    </location>
</feature>
<evidence type="ECO:0000256" key="6">
    <source>
        <dbReference type="ARBA" id="ARBA00023158"/>
    </source>
</evidence>
<evidence type="ECO:0000256" key="4">
    <source>
        <dbReference type="ARBA" id="ARBA00022782"/>
    </source>
</evidence>
<evidence type="ECO:0000256" key="9">
    <source>
        <dbReference type="ARBA" id="ARBA00071086"/>
    </source>
</evidence>
<feature type="region of interest" description="Disordered" evidence="10">
    <location>
        <begin position="1216"/>
        <end position="1254"/>
    </location>
</feature>
<feature type="non-terminal residue" evidence="12">
    <location>
        <position position="1254"/>
    </location>
</feature>
<dbReference type="PANTHER" id="PTHR11477:SF18">
    <property type="entry name" value="SPOC DOMAIN-CONTAINING PROTEIN 1"/>
    <property type="match status" value="1"/>
</dbReference>